<dbReference type="OrthoDB" id="4844401at2759"/>
<dbReference type="EMBL" id="AZGY01000001">
    <property type="protein sequence ID" value="OAA33580.1"/>
    <property type="molecule type" value="Genomic_DNA"/>
</dbReference>
<comment type="caution">
    <text evidence="2">The sequence shown here is derived from an EMBL/GenBank/DDBJ whole genome shotgun (WGS) entry which is preliminary data.</text>
</comment>
<sequence length="143" mass="15494">MTTPRPSFTTTTTTTTTAAAVVSVSHYSSAWASRFQHLLDTSAAVPCLSRVYVLTSLALVTVACASQSLALCARIGVSHGLSMSAEAVASLWDARTTRQIRKKLFYEFAVFILGAGNVFFLLLLWPGWLVLGGLLYAVWRYAV</sequence>
<keyword evidence="3" id="KW-1185">Reference proteome</keyword>
<evidence type="ECO:0000313" key="3">
    <source>
        <dbReference type="Proteomes" id="UP000078544"/>
    </source>
</evidence>
<gene>
    <name evidence="2" type="ORF">AAL_01045</name>
</gene>
<reference evidence="2 3" key="1">
    <citation type="journal article" date="2016" name="Genome Biol. Evol.">
        <title>Divergent and convergent evolution of fungal pathogenicity.</title>
        <authorList>
            <person name="Shang Y."/>
            <person name="Xiao G."/>
            <person name="Zheng P."/>
            <person name="Cen K."/>
            <person name="Zhan S."/>
            <person name="Wang C."/>
        </authorList>
    </citation>
    <scope>NUCLEOTIDE SEQUENCE [LARGE SCALE GENOMIC DNA]</scope>
    <source>
        <strain evidence="2 3">RCEF 2490</strain>
    </source>
</reference>
<dbReference type="AlphaFoldDB" id="A0A166VES1"/>
<evidence type="ECO:0000256" key="1">
    <source>
        <dbReference type="SAM" id="Phobius"/>
    </source>
</evidence>
<keyword evidence="1" id="KW-0472">Membrane</keyword>
<name>A0A166VES1_9HYPO</name>
<organism evidence="2 3">
    <name type="scientific">Moelleriella libera RCEF 2490</name>
    <dbReference type="NCBI Taxonomy" id="1081109"/>
    <lineage>
        <taxon>Eukaryota</taxon>
        <taxon>Fungi</taxon>
        <taxon>Dikarya</taxon>
        <taxon>Ascomycota</taxon>
        <taxon>Pezizomycotina</taxon>
        <taxon>Sordariomycetes</taxon>
        <taxon>Hypocreomycetidae</taxon>
        <taxon>Hypocreales</taxon>
        <taxon>Clavicipitaceae</taxon>
        <taxon>Moelleriella</taxon>
    </lineage>
</organism>
<keyword evidence="1" id="KW-1133">Transmembrane helix</keyword>
<protein>
    <submittedName>
        <fullName evidence="2">Uncharacterized protein</fullName>
    </submittedName>
</protein>
<keyword evidence="1" id="KW-0812">Transmembrane</keyword>
<dbReference type="Proteomes" id="UP000078544">
    <property type="component" value="Unassembled WGS sequence"/>
</dbReference>
<evidence type="ECO:0000313" key="2">
    <source>
        <dbReference type="EMBL" id="OAA33580.1"/>
    </source>
</evidence>
<proteinExistence type="predicted"/>
<feature type="transmembrane region" description="Helical" evidence="1">
    <location>
        <begin position="104"/>
        <end position="125"/>
    </location>
</feature>
<accession>A0A166VES1</accession>